<dbReference type="PROSITE" id="PS00903">
    <property type="entry name" value="CYT_DCMP_DEAMINASES_1"/>
    <property type="match status" value="1"/>
</dbReference>
<dbReference type="InterPro" id="IPR006262">
    <property type="entry name" value="Cyt_deam_tetra"/>
</dbReference>
<comment type="catalytic activity">
    <reaction evidence="12">
        <text>2'-deoxycytidine + H2O + H(+) = 2'-deoxyuridine + NH4(+)</text>
        <dbReference type="Rhea" id="RHEA:13433"/>
        <dbReference type="ChEBI" id="CHEBI:15377"/>
        <dbReference type="ChEBI" id="CHEBI:15378"/>
        <dbReference type="ChEBI" id="CHEBI:15698"/>
        <dbReference type="ChEBI" id="CHEBI:16450"/>
        <dbReference type="ChEBI" id="CHEBI:28938"/>
        <dbReference type="EC" id="3.5.4.5"/>
    </reaction>
</comment>
<comment type="caution">
    <text evidence="14">The sequence shown here is derived from an EMBL/GenBank/DDBJ whole genome shotgun (WGS) entry which is preliminary data.</text>
</comment>
<evidence type="ECO:0000313" key="15">
    <source>
        <dbReference type="Proteomes" id="UP001194468"/>
    </source>
</evidence>
<dbReference type="GO" id="GO:0055086">
    <property type="term" value="P:nucleobase-containing small molecule metabolic process"/>
    <property type="evidence" value="ECO:0007669"/>
    <property type="project" value="UniProtKB-ARBA"/>
</dbReference>
<keyword evidence="5 11" id="KW-0479">Metal-binding</keyword>
<evidence type="ECO:0000256" key="1">
    <source>
        <dbReference type="ARBA" id="ARBA00001947"/>
    </source>
</evidence>
<gene>
    <name evidence="14" type="ORF">L210DRAFT_3522986</name>
</gene>
<dbReference type="Proteomes" id="UP001194468">
    <property type="component" value="Unassembled WGS sequence"/>
</dbReference>
<evidence type="ECO:0000256" key="6">
    <source>
        <dbReference type="ARBA" id="ARBA00022801"/>
    </source>
</evidence>
<feature type="domain" description="CMP/dCMP-type deaminase" evidence="13">
    <location>
        <begin position="6"/>
        <end position="142"/>
    </location>
</feature>
<dbReference type="GO" id="GO:0072527">
    <property type="term" value="P:pyrimidine-containing compound metabolic process"/>
    <property type="evidence" value="ECO:0007669"/>
    <property type="project" value="UniProtKB-ARBA"/>
</dbReference>
<dbReference type="EMBL" id="WHUW01000003">
    <property type="protein sequence ID" value="KAF8448729.1"/>
    <property type="molecule type" value="Genomic_DNA"/>
</dbReference>
<protein>
    <recommendedName>
        <fullName evidence="4 12">Cytidine deaminase</fullName>
        <ecNumber evidence="4 12">3.5.4.5</ecNumber>
    </recommendedName>
    <alternativeName>
        <fullName evidence="8 12">Cytidine aminohydrolase</fullName>
    </alternativeName>
</protein>
<accession>A0AAD4C5Q2</accession>
<dbReference type="PANTHER" id="PTHR11644">
    <property type="entry name" value="CYTIDINE DEAMINASE"/>
    <property type="match status" value="1"/>
</dbReference>
<dbReference type="CDD" id="cd01283">
    <property type="entry name" value="cytidine_deaminase"/>
    <property type="match status" value="1"/>
</dbReference>
<dbReference type="NCBIfam" id="TIGR01354">
    <property type="entry name" value="cyt_deam_tetra"/>
    <property type="match status" value="1"/>
</dbReference>
<keyword evidence="15" id="KW-1185">Reference proteome</keyword>
<sequence>MSLPIESREELIQTAIKAKSYAYAPYSKFRVGAALLCADGTVIKGCNVENASNGGTICAERTAIVKAVSEGKKDFIAIAVTTDVPATISPCGICRQVLREFCRLDTPVLLVPADYPQASAGEEGGVRVETVGGLLPLSFGPEDLEQPRLPADLGK</sequence>
<dbReference type="GO" id="GO:0042802">
    <property type="term" value="F:identical protein binding"/>
    <property type="evidence" value="ECO:0007669"/>
    <property type="project" value="UniProtKB-ARBA"/>
</dbReference>
<dbReference type="Pfam" id="PF00383">
    <property type="entry name" value="dCMP_cyt_deam_1"/>
    <property type="match status" value="1"/>
</dbReference>
<feature type="binding site" evidence="11">
    <location>
        <position position="58"/>
    </location>
    <ligand>
        <name>Zn(2+)</name>
        <dbReference type="ChEBI" id="CHEBI:29105"/>
        <note>catalytic</note>
    </ligand>
</feature>
<organism evidence="14 15">
    <name type="scientific">Boletus edulis BED1</name>
    <dbReference type="NCBI Taxonomy" id="1328754"/>
    <lineage>
        <taxon>Eukaryota</taxon>
        <taxon>Fungi</taxon>
        <taxon>Dikarya</taxon>
        <taxon>Basidiomycota</taxon>
        <taxon>Agaricomycotina</taxon>
        <taxon>Agaricomycetes</taxon>
        <taxon>Agaricomycetidae</taxon>
        <taxon>Boletales</taxon>
        <taxon>Boletineae</taxon>
        <taxon>Boletaceae</taxon>
        <taxon>Boletoideae</taxon>
        <taxon>Boletus</taxon>
    </lineage>
</organism>
<feature type="binding site" evidence="11">
    <location>
        <position position="94"/>
    </location>
    <ligand>
        <name>Zn(2+)</name>
        <dbReference type="ChEBI" id="CHEBI:29105"/>
        <note>catalytic</note>
    </ligand>
</feature>
<evidence type="ECO:0000256" key="10">
    <source>
        <dbReference type="PIRSR" id="PIRSR606262-1"/>
    </source>
</evidence>
<dbReference type="NCBIfam" id="NF004064">
    <property type="entry name" value="PRK05578.1"/>
    <property type="match status" value="1"/>
</dbReference>
<comment type="similarity">
    <text evidence="3 12">Belongs to the cytidine and deoxycytidylate deaminase family.</text>
</comment>
<comment type="cofactor">
    <cofactor evidence="1 11 12">
        <name>Zn(2+)</name>
        <dbReference type="ChEBI" id="CHEBI:29105"/>
    </cofactor>
</comment>
<feature type="active site" description="Proton donor" evidence="10">
    <location>
        <position position="60"/>
    </location>
</feature>
<keyword evidence="6 12" id="KW-0378">Hydrolase</keyword>
<evidence type="ECO:0000256" key="9">
    <source>
        <dbReference type="ARBA" id="ARBA00049558"/>
    </source>
</evidence>
<dbReference type="GO" id="GO:0004126">
    <property type="term" value="F:cytidine deaminase activity"/>
    <property type="evidence" value="ECO:0007669"/>
    <property type="project" value="UniProtKB-UniRule"/>
</dbReference>
<evidence type="ECO:0000256" key="8">
    <source>
        <dbReference type="ARBA" id="ARBA00032005"/>
    </source>
</evidence>
<evidence type="ECO:0000256" key="3">
    <source>
        <dbReference type="ARBA" id="ARBA00006576"/>
    </source>
</evidence>
<evidence type="ECO:0000256" key="11">
    <source>
        <dbReference type="PIRSR" id="PIRSR606262-3"/>
    </source>
</evidence>
<reference evidence="14" key="2">
    <citation type="journal article" date="2020" name="Nat. Commun.">
        <title>Large-scale genome sequencing of mycorrhizal fungi provides insights into the early evolution of symbiotic traits.</title>
        <authorList>
            <person name="Miyauchi S."/>
            <person name="Kiss E."/>
            <person name="Kuo A."/>
            <person name="Drula E."/>
            <person name="Kohler A."/>
            <person name="Sanchez-Garcia M."/>
            <person name="Morin E."/>
            <person name="Andreopoulos B."/>
            <person name="Barry K.W."/>
            <person name="Bonito G."/>
            <person name="Buee M."/>
            <person name="Carver A."/>
            <person name="Chen C."/>
            <person name="Cichocki N."/>
            <person name="Clum A."/>
            <person name="Culley D."/>
            <person name="Crous P.W."/>
            <person name="Fauchery L."/>
            <person name="Girlanda M."/>
            <person name="Hayes R.D."/>
            <person name="Keri Z."/>
            <person name="LaButti K."/>
            <person name="Lipzen A."/>
            <person name="Lombard V."/>
            <person name="Magnuson J."/>
            <person name="Maillard F."/>
            <person name="Murat C."/>
            <person name="Nolan M."/>
            <person name="Ohm R.A."/>
            <person name="Pangilinan J."/>
            <person name="Pereira M.F."/>
            <person name="Perotto S."/>
            <person name="Peter M."/>
            <person name="Pfister S."/>
            <person name="Riley R."/>
            <person name="Sitrit Y."/>
            <person name="Stielow J.B."/>
            <person name="Szollosi G."/>
            <person name="Zifcakova L."/>
            <person name="Stursova M."/>
            <person name="Spatafora J.W."/>
            <person name="Tedersoo L."/>
            <person name="Vaario L.M."/>
            <person name="Yamada A."/>
            <person name="Yan M."/>
            <person name="Wang P."/>
            <person name="Xu J."/>
            <person name="Bruns T."/>
            <person name="Baldrian P."/>
            <person name="Vilgalys R."/>
            <person name="Dunand C."/>
            <person name="Henrissat B."/>
            <person name="Grigoriev I.V."/>
            <person name="Hibbett D."/>
            <person name="Nagy L.G."/>
            <person name="Martin F.M."/>
        </authorList>
    </citation>
    <scope>NUCLEOTIDE SEQUENCE</scope>
    <source>
        <strain evidence="14">BED1</strain>
    </source>
</reference>
<keyword evidence="7 11" id="KW-0862">Zinc</keyword>
<evidence type="ECO:0000256" key="12">
    <source>
        <dbReference type="RuleBase" id="RU364006"/>
    </source>
</evidence>
<reference evidence="14" key="1">
    <citation type="submission" date="2019-10" db="EMBL/GenBank/DDBJ databases">
        <authorList>
            <consortium name="DOE Joint Genome Institute"/>
            <person name="Kuo A."/>
            <person name="Miyauchi S."/>
            <person name="Kiss E."/>
            <person name="Drula E."/>
            <person name="Kohler A."/>
            <person name="Sanchez-Garcia M."/>
            <person name="Andreopoulos B."/>
            <person name="Barry K.W."/>
            <person name="Bonito G."/>
            <person name="Buee M."/>
            <person name="Carver A."/>
            <person name="Chen C."/>
            <person name="Cichocki N."/>
            <person name="Clum A."/>
            <person name="Culley D."/>
            <person name="Crous P.W."/>
            <person name="Fauchery L."/>
            <person name="Girlanda M."/>
            <person name="Hayes R."/>
            <person name="Keri Z."/>
            <person name="LaButti K."/>
            <person name="Lipzen A."/>
            <person name="Lombard V."/>
            <person name="Magnuson J."/>
            <person name="Maillard F."/>
            <person name="Morin E."/>
            <person name="Murat C."/>
            <person name="Nolan M."/>
            <person name="Ohm R."/>
            <person name="Pangilinan J."/>
            <person name="Pereira M."/>
            <person name="Perotto S."/>
            <person name="Peter M."/>
            <person name="Riley R."/>
            <person name="Sitrit Y."/>
            <person name="Stielow B."/>
            <person name="Szollosi G."/>
            <person name="Zifcakova L."/>
            <person name="Stursova M."/>
            <person name="Spatafora J.W."/>
            <person name="Tedersoo L."/>
            <person name="Vaario L.-M."/>
            <person name="Yamada A."/>
            <person name="Yan M."/>
            <person name="Wang P."/>
            <person name="Xu J."/>
            <person name="Bruns T."/>
            <person name="Baldrian P."/>
            <person name="Vilgalys R."/>
            <person name="Henrissat B."/>
            <person name="Grigoriev I.V."/>
            <person name="Hibbett D."/>
            <person name="Nagy L.G."/>
            <person name="Martin F.M."/>
        </authorList>
    </citation>
    <scope>NUCLEOTIDE SEQUENCE</scope>
    <source>
        <strain evidence="14">BED1</strain>
    </source>
</reference>
<dbReference type="Gene3D" id="3.40.140.10">
    <property type="entry name" value="Cytidine Deaminase, domain 2"/>
    <property type="match status" value="1"/>
</dbReference>
<evidence type="ECO:0000259" key="13">
    <source>
        <dbReference type="PROSITE" id="PS51747"/>
    </source>
</evidence>
<dbReference type="GO" id="GO:0008270">
    <property type="term" value="F:zinc ion binding"/>
    <property type="evidence" value="ECO:0007669"/>
    <property type="project" value="UniProtKB-UniRule"/>
</dbReference>
<feature type="binding site" evidence="11">
    <location>
        <position position="91"/>
    </location>
    <ligand>
        <name>Zn(2+)</name>
        <dbReference type="ChEBI" id="CHEBI:29105"/>
        <note>catalytic</note>
    </ligand>
</feature>
<dbReference type="EC" id="3.5.4.5" evidence="4 12"/>
<dbReference type="PROSITE" id="PS51747">
    <property type="entry name" value="CYT_DCMP_DEAMINASES_2"/>
    <property type="match status" value="1"/>
</dbReference>
<name>A0AAD4C5Q2_BOLED</name>
<comment type="function">
    <text evidence="2 12">This enzyme scavenges exogenous and endogenous cytidine and 2'-deoxycytidine for UMP synthesis.</text>
</comment>
<evidence type="ECO:0000313" key="14">
    <source>
        <dbReference type="EMBL" id="KAF8448729.1"/>
    </source>
</evidence>
<dbReference type="InterPro" id="IPR016193">
    <property type="entry name" value="Cytidine_deaminase-like"/>
</dbReference>
<evidence type="ECO:0000256" key="5">
    <source>
        <dbReference type="ARBA" id="ARBA00022723"/>
    </source>
</evidence>
<dbReference type="GO" id="GO:0005829">
    <property type="term" value="C:cytosol"/>
    <property type="evidence" value="ECO:0007669"/>
    <property type="project" value="TreeGrafter"/>
</dbReference>
<evidence type="ECO:0000256" key="4">
    <source>
        <dbReference type="ARBA" id="ARBA00012783"/>
    </source>
</evidence>
<evidence type="ECO:0000256" key="7">
    <source>
        <dbReference type="ARBA" id="ARBA00022833"/>
    </source>
</evidence>
<dbReference type="InterPro" id="IPR016192">
    <property type="entry name" value="APOBEC/CMP_deaminase_Zn-bd"/>
</dbReference>
<evidence type="ECO:0000256" key="2">
    <source>
        <dbReference type="ARBA" id="ARBA00003949"/>
    </source>
</evidence>
<dbReference type="InterPro" id="IPR050202">
    <property type="entry name" value="Cyt/Deoxycyt_deaminase"/>
</dbReference>
<dbReference type="FunFam" id="3.40.140.10:FF:000008">
    <property type="entry name" value="Cytidine deaminase"/>
    <property type="match status" value="1"/>
</dbReference>
<dbReference type="SUPFAM" id="SSF53927">
    <property type="entry name" value="Cytidine deaminase-like"/>
    <property type="match status" value="1"/>
</dbReference>
<dbReference type="InterPro" id="IPR002125">
    <property type="entry name" value="CMP_dCMP_dom"/>
</dbReference>
<dbReference type="AlphaFoldDB" id="A0AAD4C5Q2"/>
<dbReference type="PANTHER" id="PTHR11644:SF2">
    <property type="entry name" value="CYTIDINE DEAMINASE"/>
    <property type="match status" value="1"/>
</dbReference>
<comment type="catalytic activity">
    <reaction evidence="9 12">
        <text>cytidine + H2O + H(+) = uridine + NH4(+)</text>
        <dbReference type="Rhea" id="RHEA:16069"/>
        <dbReference type="ChEBI" id="CHEBI:15377"/>
        <dbReference type="ChEBI" id="CHEBI:15378"/>
        <dbReference type="ChEBI" id="CHEBI:16704"/>
        <dbReference type="ChEBI" id="CHEBI:17562"/>
        <dbReference type="ChEBI" id="CHEBI:28938"/>
        <dbReference type="EC" id="3.5.4.5"/>
    </reaction>
</comment>
<proteinExistence type="inferred from homology"/>